<protein>
    <submittedName>
        <fullName evidence="1">Uncharacterized protein</fullName>
    </submittedName>
</protein>
<name>A0A0C2MLL0_THEKT</name>
<dbReference type="Proteomes" id="UP000031668">
    <property type="component" value="Unassembled WGS sequence"/>
</dbReference>
<organism evidence="1 2">
    <name type="scientific">Thelohanellus kitauei</name>
    <name type="common">Myxosporean</name>
    <dbReference type="NCBI Taxonomy" id="669202"/>
    <lineage>
        <taxon>Eukaryota</taxon>
        <taxon>Metazoa</taxon>
        <taxon>Cnidaria</taxon>
        <taxon>Myxozoa</taxon>
        <taxon>Myxosporea</taxon>
        <taxon>Bivalvulida</taxon>
        <taxon>Platysporina</taxon>
        <taxon>Myxobolidae</taxon>
        <taxon>Thelohanellus</taxon>
    </lineage>
</organism>
<dbReference type="AlphaFoldDB" id="A0A0C2MLL0"/>
<proteinExistence type="predicted"/>
<reference evidence="1 2" key="1">
    <citation type="journal article" date="2014" name="Genome Biol. Evol.">
        <title>The genome of the myxosporean Thelohanellus kitauei shows adaptations to nutrient acquisition within its fish host.</title>
        <authorList>
            <person name="Yang Y."/>
            <person name="Xiong J."/>
            <person name="Zhou Z."/>
            <person name="Huo F."/>
            <person name="Miao W."/>
            <person name="Ran C."/>
            <person name="Liu Y."/>
            <person name="Zhang J."/>
            <person name="Feng J."/>
            <person name="Wang M."/>
            <person name="Wang M."/>
            <person name="Wang L."/>
            <person name="Yao B."/>
        </authorList>
    </citation>
    <scope>NUCLEOTIDE SEQUENCE [LARGE SCALE GENOMIC DNA]</scope>
    <source>
        <strain evidence="1">Wuqing</strain>
    </source>
</reference>
<evidence type="ECO:0000313" key="2">
    <source>
        <dbReference type="Proteomes" id="UP000031668"/>
    </source>
</evidence>
<comment type="caution">
    <text evidence="1">The sequence shown here is derived from an EMBL/GenBank/DDBJ whole genome shotgun (WGS) entry which is preliminary data.</text>
</comment>
<gene>
    <name evidence="1" type="ORF">RF11_00357</name>
</gene>
<evidence type="ECO:0000313" key="1">
    <source>
        <dbReference type="EMBL" id="KII65230.1"/>
    </source>
</evidence>
<accession>A0A0C2MLL0</accession>
<dbReference type="EMBL" id="JWZT01003938">
    <property type="protein sequence ID" value="KII65230.1"/>
    <property type="molecule type" value="Genomic_DNA"/>
</dbReference>
<sequence length="139" mass="15450">MRSIDRKTRYETSSGALESLQPRGAPEALWVWSWTLEWTGSRWGDKMANHPGSSHGQRGANFYKNKMLNYNKNPIELRNIASTPEVDYRRSQEESTVTRGSEFILLLPRDSVSSGKGGSKQGGQKRLATKGGGGICMLC</sequence>
<keyword evidence="2" id="KW-1185">Reference proteome</keyword>